<evidence type="ECO:0000313" key="10">
    <source>
        <dbReference type="EMBL" id="GGZ37836.1"/>
    </source>
</evidence>
<dbReference type="Pfam" id="PF13807">
    <property type="entry name" value="GNVR"/>
    <property type="match status" value="1"/>
</dbReference>
<evidence type="ECO:0000256" key="2">
    <source>
        <dbReference type="ARBA" id="ARBA00022475"/>
    </source>
</evidence>
<reference evidence="10" key="1">
    <citation type="journal article" date="2014" name="Int. J. Syst. Evol. Microbiol.">
        <title>Complete genome sequence of Corynebacterium casei LMG S-19264T (=DSM 44701T), isolated from a smear-ripened cheese.</title>
        <authorList>
            <consortium name="US DOE Joint Genome Institute (JGI-PGF)"/>
            <person name="Walter F."/>
            <person name="Albersmeier A."/>
            <person name="Kalinowski J."/>
            <person name="Ruckert C."/>
        </authorList>
    </citation>
    <scope>NUCLEOTIDE SEQUENCE</scope>
    <source>
        <strain evidence="10">KCTC 12368</strain>
    </source>
</reference>
<evidence type="ECO:0000259" key="8">
    <source>
        <dbReference type="Pfam" id="PF02706"/>
    </source>
</evidence>
<dbReference type="RefSeq" id="WP_018475733.1">
    <property type="nucleotide sequence ID" value="NZ_BMWX01000007.1"/>
</dbReference>
<name>A0A918QB56_9BACT</name>
<comment type="caution">
    <text evidence="10">The sequence shown here is derived from an EMBL/GenBank/DDBJ whole genome shotgun (WGS) entry which is preliminary data.</text>
</comment>
<dbReference type="GO" id="GO:0004713">
    <property type="term" value="F:protein tyrosine kinase activity"/>
    <property type="evidence" value="ECO:0007669"/>
    <property type="project" value="TreeGrafter"/>
</dbReference>
<dbReference type="GO" id="GO:0005886">
    <property type="term" value="C:plasma membrane"/>
    <property type="evidence" value="ECO:0007669"/>
    <property type="project" value="UniProtKB-SubCell"/>
</dbReference>
<evidence type="ECO:0000256" key="3">
    <source>
        <dbReference type="ARBA" id="ARBA00022692"/>
    </source>
</evidence>
<dbReference type="Pfam" id="PF02706">
    <property type="entry name" value="Wzz"/>
    <property type="match status" value="1"/>
</dbReference>
<dbReference type="InterPro" id="IPR003856">
    <property type="entry name" value="LPS_length_determ_N"/>
</dbReference>
<feature type="domain" description="Tyrosine-protein kinase G-rich" evidence="9">
    <location>
        <begin position="291"/>
        <end position="361"/>
    </location>
</feature>
<keyword evidence="3 7" id="KW-0812">Transmembrane</keyword>
<evidence type="ECO:0000256" key="5">
    <source>
        <dbReference type="ARBA" id="ARBA00023136"/>
    </source>
</evidence>
<evidence type="ECO:0000313" key="11">
    <source>
        <dbReference type="Proteomes" id="UP000619457"/>
    </source>
</evidence>
<evidence type="ECO:0000259" key="9">
    <source>
        <dbReference type="Pfam" id="PF13807"/>
    </source>
</evidence>
<proteinExistence type="predicted"/>
<dbReference type="InterPro" id="IPR032807">
    <property type="entry name" value="GNVR"/>
</dbReference>
<evidence type="ECO:0000256" key="6">
    <source>
        <dbReference type="SAM" id="Coils"/>
    </source>
</evidence>
<dbReference type="AlphaFoldDB" id="A0A918QB56"/>
<keyword evidence="6" id="KW-0175">Coiled coil</keyword>
<dbReference type="InterPro" id="IPR050445">
    <property type="entry name" value="Bact_polysacc_biosynth/exp"/>
</dbReference>
<dbReference type="EMBL" id="BMWX01000007">
    <property type="protein sequence ID" value="GGZ37836.1"/>
    <property type="molecule type" value="Genomic_DNA"/>
</dbReference>
<dbReference type="PANTHER" id="PTHR32309:SF13">
    <property type="entry name" value="FERRIC ENTEROBACTIN TRANSPORT PROTEIN FEPE"/>
    <property type="match status" value="1"/>
</dbReference>
<reference evidence="10" key="2">
    <citation type="submission" date="2020-09" db="EMBL/GenBank/DDBJ databases">
        <authorList>
            <person name="Sun Q."/>
            <person name="Kim S."/>
        </authorList>
    </citation>
    <scope>NUCLEOTIDE SEQUENCE</scope>
    <source>
        <strain evidence="10">KCTC 12368</strain>
    </source>
</reference>
<evidence type="ECO:0008006" key="12">
    <source>
        <dbReference type="Google" id="ProtNLM"/>
    </source>
</evidence>
<dbReference type="PANTHER" id="PTHR32309">
    <property type="entry name" value="TYROSINE-PROTEIN KINASE"/>
    <property type="match status" value="1"/>
</dbReference>
<gene>
    <name evidence="10" type="ORF">GCM10007049_33860</name>
</gene>
<feature type="domain" description="Polysaccharide chain length determinant N-terminal" evidence="8">
    <location>
        <begin position="19"/>
        <end position="72"/>
    </location>
</feature>
<organism evidence="10 11">
    <name type="scientific">Echinicola pacifica</name>
    <dbReference type="NCBI Taxonomy" id="346377"/>
    <lineage>
        <taxon>Bacteria</taxon>
        <taxon>Pseudomonadati</taxon>
        <taxon>Bacteroidota</taxon>
        <taxon>Cytophagia</taxon>
        <taxon>Cytophagales</taxon>
        <taxon>Cyclobacteriaceae</taxon>
        <taxon>Echinicola</taxon>
    </lineage>
</organism>
<keyword evidence="11" id="KW-1185">Reference proteome</keyword>
<keyword evidence="5 7" id="KW-0472">Membrane</keyword>
<feature type="transmembrane region" description="Helical" evidence="7">
    <location>
        <begin position="36"/>
        <end position="54"/>
    </location>
</feature>
<keyword evidence="4 7" id="KW-1133">Transmembrane helix</keyword>
<evidence type="ECO:0000256" key="7">
    <source>
        <dbReference type="SAM" id="Phobius"/>
    </source>
</evidence>
<feature type="transmembrane region" description="Helical" evidence="7">
    <location>
        <begin position="342"/>
        <end position="361"/>
    </location>
</feature>
<evidence type="ECO:0000256" key="4">
    <source>
        <dbReference type="ARBA" id="ARBA00022989"/>
    </source>
</evidence>
<keyword evidence="2" id="KW-1003">Cell membrane</keyword>
<sequence>MSDSTNSKISSQTSYKDNNDISLLSLIKTLWRDRRFIFKSIGIFFILGIFVAIVSPKEYTARGTYLPTTVDGMNGVGNLSGLASLAGINLASGVGNSEIPPSLYPKIVESIPFKMALLEAPLYFEEVGKMVTYKEYYENYYSPSILVNIKKYTLGLPSVIIKLFKKEAVEEAKSPSQSPILAISALDLGHFRRLSNQVLISYNNKDGIVEVSAAMPDAIAAAQLTKFAEQILQKEVIAFKIKNAKEQLSFTEERYNEKREEFEKIQSELGRFRDRNQNISSAYALNEQNKLEANYNLAFSVYSELAKQMEQAKLQVSKDTPVFSVINPITIPLEKSAPKRPVIIAIFLVLGIIVSILWVLLSDYISKIKHIWLAS</sequence>
<accession>A0A918QB56</accession>
<dbReference type="Proteomes" id="UP000619457">
    <property type="component" value="Unassembled WGS sequence"/>
</dbReference>
<protein>
    <recommendedName>
        <fullName evidence="12">Chain length determinant protein</fullName>
    </recommendedName>
</protein>
<comment type="subcellular location">
    <subcellularLocation>
        <location evidence="1">Cell membrane</location>
        <topology evidence="1">Multi-pass membrane protein</topology>
    </subcellularLocation>
</comment>
<feature type="coiled-coil region" evidence="6">
    <location>
        <begin position="241"/>
        <end position="275"/>
    </location>
</feature>
<evidence type="ECO:0000256" key="1">
    <source>
        <dbReference type="ARBA" id="ARBA00004651"/>
    </source>
</evidence>